<sequence>MRFFPSHKKAIEILISKIIGNCKGFDFIFEAEKSNLEPLDLKNLCLASLHVCGIKMEYPEWWFFSPPNRKGKGMERSTESGFWKLTGDPKEFKLDSVLFARKDILVFHEGRGKKGKPTGWVIHQYQITLDELDGTRPGQRPFLLNRFFYQEDESRVQNFKYAELAVPFRHQALEVQATTTPENIGKTISTTITPVDRDGKSFSTHAAENQFGELTALSNCNQNGYNATASEFQDGFGESDLQVPIDWSLSSPLTSDMHFGISHSVSNDYKSHCGTSSEYGMNELSKFGDKFPDLASDYLSENFPNLFGCQKDLPLVSMKDNGSCSGLDAIMANESFQDGFGESDLQVPIDWSLSSPLTSDMHFGISHSVSNDYKSHCGTSSEYGMNELSKFGDKFPDLASDYLSENFPNLFGCQKDLPLVSMKDNRSCSGLDAIMANESFQDGFGESDLQVPIDWSLSSPLTSDMHFGISHSVSNDYKSHCGTSSEYGMNELSKFGDKFPDLASDYLSENFPNLFGCQKDLPLVSMKDNGSCSGLDAIMANESFQDGFGESDLQVPIDWSLSSPLTSDMHFGISHSVSNDYKSHCGTSSEYGMNELSKFGDKFPDLASDYLSENFPNMFSCQKDLPLVSMKDNGSCNGLDAKLANTPFESTFQGSGESRKRKASSGLLNLESPHGINGKVFKSDLGSDFIPKNY</sequence>
<dbReference type="PROSITE" id="PS51005">
    <property type="entry name" value="NAC"/>
    <property type="match status" value="1"/>
</dbReference>
<dbReference type="EMBL" id="CM031813">
    <property type="protein sequence ID" value="KAG6655303.1"/>
    <property type="molecule type" value="Genomic_DNA"/>
</dbReference>
<organism evidence="3 4">
    <name type="scientific">Carya illinoinensis</name>
    <name type="common">Pecan</name>
    <dbReference type="NCBI Taxonomy" id="32201"/>
    <lineage>
        <taxon>Eukaryota</taxon>
        <taxon>Viridiplantae</taxon>
        <taxon>Streptophyta</taxon>
        <taxon>Embryophyta</taxon>
        <taxon>Tracheophyta</taxon>
        <taxon>Spermatophyta</taxon>
        <taxon>Magnoliopsida</taxon>
        <taxon>eudicotyledons</taxon>
        <taxon>Gunneridae</taxon>
        <taxon>Pentapetalae</taxon>
        <taxon>rosids</taxon>
        <taxon>fabids</taxon>
        <taxon>Fagales</taxon>
        <taxon>Juglandaceae</taxon>
        <taxon>Carya</taxon>
    </lineage>
</organism>
<dbReference type="GO" id="GO:0003677">
    <property type="term" value="F:DNA binding"/>
    <property type="evidence" value="ECO:0007669"/>
    <property type="project" value="InterPro"/>
</dbReference>
<dbReference type="PANTHER" id="PTHR31989">
    <property type="entry name" value="NAC DOMAIN-CONTAINING PROTEIN 82-RELATED"/>
    <property type="match status" value="1"/>
</dbReference>
<evidence type="ECO:0000256" key="1">
    <source>
        <dbReference type="ARBA" id="ARBA00004123"/>
    </source>
</evidence>
<feature type="domain" description="NAC" evidence="2">
    <location>
        <begin position="1"/>
        <end position="150"/>
    </location>
</feature>
<comment type="caution">
    <text evidence="3">The sequence shown here is derived from an EMBL/GenBank/DDBJ whole genome shotgun (WGS) entry which is preliminary data.</text>
</comment>
<gene>
    <name evidence="3" type="ORF">CIPAW_05G206400</name>
</gene>
<evidence type="ECO:0000313" key="3">
    <source>
        <dbReference type="EMBL" id="KAG6655303.1"/>
    </source>
</evidence>
<proteinExistence type="predicted"/>
<dbReference type="GO" id="GO:0005634">
    <property type="term" value="C:nucleus"/>
    <property type="evidence" value="ECO:0007669"/>
    <property type="project" value="UniProtKB-SubCell"/>
</dbReference>
<reference evidence="3" key="1">
    <citation type="submission" date="2020-12" db="EMBL/GenBank/DDBJ databases">
        <title>WGS assembly of Carya illinoinensis cv. Pawnee.</title>
        <authorList>
            <person name="Platts A."/>
            <person name="Shu S."/>
            <person name="Wright S."/>
            <person name="Barry K."/>
            <person name="Edger P."/>
            <person name="Pires J.C."/>
            <person name="Schmutz J."/>
        </authorList>
    </citation>
    <scope>NUCLEOTIDE SEQUENCE</scope>
    <source>
        <tissue evidence="3">Leaf</tissue>
    </source>
</reference>
<dbReference type="AlphaFoldDB" id="A0A8T1QLY3"/>
<dbReference type="Pfam" id="PF02365">
    <property type="entry name" value="NAM"/>
    <property type="match status" value="1"/>
</dbReference>
<dbReference type="InterPro" id="IPR003441">
    <property type="entry name" value="NAC-dom"/>
</dbReference>
<protein>
    <recommendedName>
        <fullName evidence="2">NAC domain-containing protein</fullName>
    </recommendedName>
</protein>
<evidence type="ECO:0000313" key="4">
    <source>
        <dbReference type="Proteomes" id="UP000811609"/>
    </source>
</evidence>
<dbReference type="GO" id="GO:0006355">
    <property type="term" value="P:regulation of DNA-templated transcription"/>
    <property type="evidence" value="ECO:0007669"/>
    <property type="project" value="InterPro"/>
</dbReference>
<comment type="subcellular location">
    <subcellularLocation>
        <location evidence="1">Nucleus</location>
    </subcellularLocation>
</comment>
<name>A0A8T1QLY3_CARIL</name>
<dbReference type="Proteomes" id="UP000811609">
    <property type="component" value="Chromosome 5"/>
</dbReference>
<accession>A0A8T1QLY3</accession>
<keyword evidence="4" id="KW-1185">Reference proteome</keyword>
<evidence type="ECO:0000259" key="2">
    <source>
        <dbReference type="PROSITE" id="PS51005"/>
    </source>
</evidence>